<comment type="caution">
    <text evidence="1">The sequence shown here is derived from an EMBL/GenBank/DDBJ whole genome shotgun (WGS) entry which is preliminary data.</text>
</comment>
<gene>
    <name evidence="1" type="ORF">CRG98_009371</name>
</gene>
<evidence type="ECO:0000313" key="1">
    <source>
        <dbReference type="EMBL" id="PKI70239.1"/>
    </source>
</evidence>
<accession>A0A2I0KP75</accession>
<organism evidence="1 2">
    <name type="scientific">Punica granatum</name>
    <name type="common">Pomegranate</name>
    <dbReference type="NCBI Taxonomy" id="22663"/>
    <lineage>
        <taxon>Eukaryota</taxon>
        <taxon>Viridiplantae</taxon>
        <taxon>Streptophyta</taxon>
        <taxon>Embryophyta</taxon>
        <taxon>Tracheophyta</taxon>
        <taxon>Spermatophyta</taxon>
        <taxon>Magnoliopsida</taxon>
        <taxon>eudicotyledons</taxon>
        <taxon>Gunneridae</taxon>
        <taxon>Pentapetalae</taxon>
        <taxon>rosids</taxon>
        <taxon>malvids</taxon>
        <taxon>Myrtales</taxon>
        <taxon>Lythraceae</taxon>
        <taxon>Punica</taxon>
    </lineage>
</organism>
<dbReference type="AlphaFoldDB" id="A0A2I0KP75"/>
<name>A0A2I0KP75_PUNGR</name>
<proteinExistence type="predicted"/>
<sequence length="196" mass="22320">MDEDLLEEVHDLLTAKAVWDCLQTRFVELTRSRAVDIKILLSRVKLTSQGTDKYLRDLKVMANELREIRKPLSDEDLVTYAPTGLPKEYEYFVTTNANDRNPLTFERLHIKLMHQEKRLKQFYLEPNSAVEVEVVVVAVIDVTTISGAKTTVTGATITRQITRLVVAMPVDKVPIVEEVSLSLLWAELLPSSLQVR</sequence>
<dbReference type="PANTHER" id="PTHR47481:SF31">
    <property type="entry name" value="OS01G0873500 PROTEIN"/>
    <property type="match status" value="1"/>
</dbReference>
<dbReference type="Proteomes" id="UP000233551">
    <property type="component" value="Unassembled WGS sequence"/>
</dbReference>
<dbReference type="EMBL" id="PGOL01000466">
    <property type="protein sequence ID" value="PKI70239.1"/>
    <property type="molecule type" value="Genomic_DNA"/>
</dbReference>
<evidence type="ECO:0000313" key="2">
    <source>
        <dbReference type="Proteomes" id="UP000233551"/>
    </source>
</evidence>
<dbReference type="PANTHER" id="PTHR47481">
    <property type="match status" value="1"/>
</dbReference>
<protein>
    <submittedName>
        <fullName evidence="1">Uncharacterized protein</fullName>
    </submittedName>
</protein>
<keyword evidence="2" id="KW-1185">Reference proteome</keyword>
<dbReference type="Pfam" id="PF14223">
    <property type="entry name" value="Retrotran_gag_2"/>
    <property type="match status" value="1"/>
</dbReference>
<reference evidence="1 2" key="1">
    <citation type="submission" date="2017-11" db="EMBL/GenBank/DDBJ databases">
        <title>De-novo sequencing of pomegranate (Punica granatum L.) genome.</title>
        <authorList>
            <person name="Akparov Z."/>
            <person name="Amiraslanov A."/>
            <person name="Hajiyeva S."/>
            <person name="Abbasov M."/>
            <person name="Kaur K."/>
            <person name="Hamwieh A."/>
            <person name="Solovyev V."/>
            <person name="Salamov A."/>
            <person name="Braich B."/>
            <person name="Kosarev P."/>
            <person name="Mahmoud A."/>
            <person name="Hajiyev E."/>
            <person name="Babayeva S."/>
            <person name="Izzatullayeva V."/>
            <person name="Mammadov A."/>
            <person name="Mammadov A."/>
            <person name="Sharifova S."/>
            <person name="Ojaghi J."/>
            <person name="Eynullazada K."/>
            <person name="Bayramov B."/>
            <person name="Abdulazimova A."/>
            <person name="Shahmuradov I."/>
        </authorList>
    </citation>
    <scope>NUCLEOTIDE SEQUENCE [LARGE SCALE GENOMIC DNA]</scope>
    <source>
        <strain evidence="2">cv. AG2017</strain>
        <tissue evidence="1">Leaf</tissue>
    </source>
</reference>